<comment type="caution">
    <text evidence="2">The sequence shown here is derived from an EMBL/GenBank/DDBJ whole genome shotgun (WGS) entry which is preliminary data.</text>
</comment>
<dbReference type="SUPFAM" id="SSF50969">
    <property type="entry name" value="YVTN repeat-like/Quinoprotein amine dehydrogenase"/>
    <property type="match status" value="1"/>
</dbReference>
<accession>A0ABR7LPJ4</accession>
<dbReference type="InterPro" id="IPR011044">
    <property type="entry name" value="Quino_amine_DH_bsu"/>
</dbReference>
<evidence type="ECO:0000313" key="3">
    <source>
        <dbReference type="Proteomes" id="UP000805614"/>
    </source>
</evidence>
<feature type="signal peptide" evidence="1">
    <location>
        <begin position="1"/>
        <end position="17"/>
    </location>
</feature>
<reference evidence="2 3" key="1">
    <citation type="submission" date="2020-06" db="EMBL/GenBank/DDBJ databases">
        <title>Actinomadura xiongansis sp. nov., isolated from soil of Baiyangdian.</title>
        <authorList>
            <person name="Zhang X."/>
        </authorList>
    </citation>
    <scope>NUCLEOTIDE SEQUENCE [LARGE SCALE GENOMIC DNA]</scope>
    <source>
        <strain evidence="2 3">HBUM206468</strain>
    </source>
</reference>
<keyword evidence="3" id="KW-1185">Reference proteome</keyword>
<feature type="chain" id="PRO_5045637004" evidence="1">
    <location>
        <begin position="18"/>
        <end position="317"/>
    </location>
</feature>
<protein>
    <submittedName>
        <fullName evidence="2">Uncharacterized protein</fullName>
    </submittedName>
</protein>
<dbReference type="EMBL" id="JABVEC010000007">
    <property type="protein sequence ID" value="MBC6466303.1"/>
    <property type="molecule type" value="Genomic_DNA"/>
</dbReference>
<organism evidence="2 3">
    <name type="scientific">Actinomadura alba</name>
    <dbReference type="NCBI Taxonomy" id="406431"/>
    <lineage>
        <taxon>Bacteria</taxon>
        <taxon>Bacillati</taxon>
        <taxon>Actinomycetota</taxon>
        <taxon>Actinomycetes</taxon>
        <taxon>Streptosporangiales</taxon>
        <taxon>Thermomonosporaceae</taxon>
        <taxon>Actinomadura</taxon>
    </lineage>
</organism>
<keyword evidence="1" id="KW-0732">Signal</keyword>
<dbReference type="Pfam" id="PF20138">
    <property type="entry name" value="DUF6528"/>
    <property type="match status" value="1"/>
</dbReference>
<sequence length="317" mass="34267">MTGVTCAAMLVAGTATAADAASGSSDEKIVVTEQATDRILVLDSDRQSWQETKVLWSWRPSAANGLGDLVASWGAPSDAKLRHRDGKPHLLAVDSLGLATVVSYPDGAAYWATSVGTQPNLHSIELLPDGNVAIIASRGKWLRVYTASQGARSNSYVEFPLSDGHGVFWDNGSRLLWALGGDELVALELGGTPAQPELTEVRRTPLPTPKGHDLQPVAARPDRLWITTDSGVYQYSKSKNAFLQDYRGADRISVAGVKSVGDDLQSGQVLTALIQNKNLCTWCTDTATLNRRKETLTLHGAQIYKARWWVDPSTRSQ</sequence>
<dbReference type="InterPro" id="IPR045383">
    <property type="entry name" value="DUF6528"/>
</dbReference>
<dbReference type="Proteomes" id="UP000805614">
    <property type="component" value="Unassembled WGS sequence"/>
</dbReference>
<name>A0ABR7LPJ4_9ACTN</name>
<evidence type="ECO:0000256" key="1">
    <source>
        <dbReference type="SAM" id="SignalP"/>
    </source>
</evidence>
<gene>
    <name evidence="2" type="ORF">HKK74_12435</name>
</gene>
<proteinExistence type="predicted"/>
<evidence type="ECO:0000313" key="2">
    <source>
        <dbReference type="EMBL" id="MBC6466303.1"/>
    </source>
</evidence>